<dbReference type="InterPro" id="IPR050266">
    <property type="entry name" value="AB_hydrolase_sf"/>
</dbReference>
<reference evidence="3" key="1">
    <citation type="submission" date="2019-12" db="EMBL/GenBank/DDBJ databases">
        <title>Novel species isolated from a subtropical stream in China.</title>
        <authorList>
            <person name="Lu H."/>
        </authorList>
    </citation>
    <scope>NUCLEOTIDE SEQUENCE [LARGE SCALE GENOMIC DNA]</scope>
    <source>
        <strain evidence="3">FT93W</strain>
    </source>
</reference>
<protein>
    <submittedName>
        <fullName evidence="3">Alpha/beta fold hydrolase</fullName>
    </submittedName>
</protein>
<organism evidence="3 4">
    <name type="scientific">Duganella fentianensis</name>
    <dbReference type="NCBI Taxonomy" id="2692177"/>
    <lineage>
        <taxon>Bacteria</taxon>
        <taxon>Pseudomonadati</taxon>
        <taxon>Pseudomonadota</taxon>
        <taxon>Betaproteobacteria</taxon>
        <taxon>Burkholderiales</taxon>
        <taxon>Oxalobacteraceae</taxon>
        <taxon>Telluria group</taxon>
        <taxon>Duganella</taxon>
    </lineage>
</organism>
<sequence length="284" mass="32381">MSQVKKVDGIDIHIDGEGEETIVMIHGWPDTYRMWDAQVADFKHRYRCVRFTLPGFDPDSQRRVYSLDAVVRSISYVINAVSQNKKKVILMLHDWGCVFGYEYYMRNKQQVAAIIGVDIGDANSVETRRARSFAQKLGVSSYQNMLSLAWAIGGPIGNMITRSMANKLGAPSVREYIGSQMNYPYYILSAGEAGSYRNLQAFVPKVPMLYIYGVRKPFMFHSNSWLEKVEARKGNKIVPFNTDHWPMVRQPERFNKVVQDWLPMPSAQPEHEGESPAEDEVADG</sequence>
<dbReference type="Pfam" id="PF12697">
    <property type="entry name" value="Abhydrolase_6"/>
    <property type="match status" value="1"/>
</dbReference>
<evidence type="ECO:0000313" key="4">
    <source>
        <dbReference type="Proteomes" id="UP000444316"/>
    </source>
</evidence>
<evidence type="ECO:0000313" key="3">
    <source>
        <dbReference type="EMBL" id="MYN44579.1"/>
    </source>
</evidence>
<dbReference type="RefSeq" id="WP_161034230.1">
    <property type="nucleotide sequence ID" value="NZ_WWCL01000001.1"/>
</dbReference>
<dbReference type="AlphaFoldDB" id="A0A845HU90"/>
<keyword evidence="4" id="KW-1185">Reference proteome</keyword>
<feature type="compositionally biased region" description="Acidic residues" evidence="1">
    <location>
        <begin position="275"/>
        <end position="284"/>
    </location>
</feature>
<dbReference type="GO" id="GO:0016787">
    <property type="term" value="F:hydrolase activity"/>
    <property type="evidence" value="ECO:0007669"/>
    <property type="project" value="UniProtKB-KW"/>
</dbReference>
<proteinExistence type="predicted"/>
<feature type="region of interest" description="Disordered" evidence="1">
    <location>
        <begin position="265"/>
        <end position="284"/>
    </location>
</feature>
<dbReference type="Proteomes" id="UP000444316">
    <property type="component" value="Unassembled WGS sequence"/>
</dbReference>
<accession>A0A845HU90</accession>
<dbReference type="Gene3D" id="3.40.50.1820">
    <property type="entry name" value="alpha/beta hydrolase"/>
    <property type="match status" value="1"/>
</dbReference>
<dbReference type="InterPro" id="IPR000073">
    <property type="entry name" value="AB_hydrolase_1"/>
</dbReference>
<dbReference type="PANTHER" id="PTHR43798">
    <property type="entry name" value="MONOACYLGLYCEROL LIPASE"/>
    <property type="match status" value="1"/>
</dbReference>
<dbReference type="SUPFAM" id="SSF53474">
    <property type="entry name" value="alpha/beta-Hydrolases"/>
    <property type="match status" value="1"/>
</dbReference>
<dbReference type="InterPro" id="IPR029058">
    <property type="entry name" value="AB_hydrolase_fold"/>
</dbReference>
<keyword evidence="3" id="KW-0378">Hydrolase</keyword>
<dbReference type="EMBL" id="WWCL01000001">
    <property type="protein sequence ID" value="MYN44579.1"/>
    <property type="molecule type" value="Genomic_DNA"/>
</dbReference>
<feature type="domain" description="AB hydrolase-1" evidence="2">
    <location>
        <begin position="22"/>
        <end position="256"/>
    </location>
</feature>
<gene>
    <name evidence="3" type="ORF">GTP23_05745</name>
</gene>
<evidence type="ECO:0000259" key="2">
    <source>
        <dbReference type="Pfam" id="PF12697"/>
    </source>
</evidence>
<name>A0A845HU90_9BURK</name>
<evidence type="ECO:0000256" key="1">
    <source>
        <dbReference type="SAM" id="MobiDB-lite"/>
    </source>
</evidence>
<comment type="caution">
    <text evidence="3">The sequence shown here is derived from an EMBL/GenBank/DDBJ whole genome shotgun (WGS) entry which is preliminary data.</text>
</comment>